<dbReference type="OrthoDB" id="19261at2759"/>
<accession>A0A7S9KSH4</accession>
<dbReference type="Pfam" id="PF16010">
    <property type="entry name" value="CDH-cyt"/>
    <property type="match status" value="1"/>
</dbReference>
<dbReference type="PANTHER" id="PTHR47797">
    <property type="entry name" value="DEHYDROGENASE, PUTATIVE (AFU_ORTHOLOGUE AFUA_8G05805)-RELATED"/>
    <property type="match status" value="1"/>
</dbReference>
<dbReference type="SMART" id="SM00665">
    <property type="entry name" value="B561"/>
    <property type="match status" value="1"/>
</dbReference>
<sequence length="434" mass="44825">MRIPKAIAGAAVAAFASAAEAGLASVCADSNHVCFQWGASQAAKSSGSANVYLQLRAPTSYAWFALGTGSSMRGASMFVVYNDGNNNVTLSTRRGQGHVMPEHTARSDVELLEGSGIVSGNMVANVRCTGCSDMDISSSSKWISAWKKGSSLDSSNPSAAIELHDGHSQFSVDLKQASIASDSNPFLSKSETGVSAGSNGNTGASAGSNGSTGASAGSNGNTGESAGSSGNTGVVAGPSGDPNQHLLTAHGVVMAIVFIVGYPIGSSIMPLIGNWILHASWQFLAFLGMWAGFGIGYTVASRNSVLFSDKHTRLGVIVCALMGVQPVLGWLHHLQYVKTQSRGAFSYVHIWYGRGLMILGIINGGLGLQAANPSTRFIVAYSVFAVITSIIYTASIVVGISKRLKQSAEKGTDSPSVSDGGRQQSLQYVSGRAV</sequence>
<evidence type="ECO:0000256" key="7">
    <source>
        <dbReference type="SAM" id="MobiDB-lite"/>
    </source>
</evidence>
<feature type="compositionally biased region" description="Low complexity" evidence="7">
    <location>
        <begin position="192"/>
        <end position="233"/>
    </location>
</feature>
<evidence type="ECO:0000313" key="12">
    <source>
        <dbReference type="Proteomes" id="UP000594364"/>
    </source>
</evidence>
<protein>
    <recommendedName>
        <fullName evidence="10">DOMON domain-containing protein</fullName>
    </recommendedName>
</protein>
<dbReference type="AlphaFoldDB" id="A0A7S9KSH4"/>
<dbReference type="InterPro" id="IPR006593">
    <property type="entry name" value="Cyt_b561/ferric_Rdtase_TM"/>
</dbReference>
<dbReference type="Gene3D" id="1.20.120.1770">
    <property type="match status" value="1"/>
</dbReference>
<feature type="transmembrane region" description="Helical" evidence="8">
    <location>
        <begin position="246"/>
        <end position="264"/>
    </location>
</feature>
<reference evidence="11 12" key="1">
    <citation type="journal article" date="2018" name="PLoS Genet.">
        <title>Repeat elements organise 3D genome structure and mediate transcription in the filamentous fungus Epichloe festucae.</title>
        <authorList>
            <person name="Winter D.J."/>
            <person name="Ganley A.R.D."/>
            <person name="Young C.A."/>
            <person name="Liachko I."/>
            <person name="Schardl C.L."/>
            <person name="Dupont P.Y."/>
            <person name="Berry D."/>
            <person name="Ram A."/>
            <person name="Scott B."/>
            <person name="Cox M.P."/>
        </authorList>
    </citation>
    <scope>NUCLEOTIDE SEQUENCE [LARGE SCALE GENOMIC DNA]</scope>
    <source>
        <strain evidence="11 12">Fl1</strain>
    </source>
</reference>
<evidence type="ECO:0000256" key="6">
    <source>
        <dbReference type="ARBA" id="ARBA00023136"/>
    </source>
</evidence>
<feature type="compositionally biased region" description="Polar residues" evidence="7">
    <location>
        <begin position="413"/>
        <end position="428"/>
    </location>
</feature>
<feature type="transmembrane region" description="Helical" evidence="8">
    <location>
        <begin position="312"/>
        <end position="331"/>
    </location>
</feature>
<dbReference type="PANTHER" id="PTHR47797:SF4">
    <property type="entry name" value="DOMON DOMAIN-CONTAINING PROTEIN"/>
    <property type="match status" value="1"/>
</dbReference>
<keyword evidence="3 8" id="KW-0812">Transmembrane</keyword>
<dbReference type="Gene3D" id="2.60.40.1210">
    <property type="entry name" value="Cellobiose dehydrogenase, cytochrome domain"/>
    <property type="match status" value="1"/>
</dbReference>
<evidence type="ECO:0000256" key="9">
    <source>
        <dbReference type="SAM" id="SignalP"/>
    </source>
</evidence>
<dbReference type="SUPFAM" id="SSF49344">
    <property type="entry name" value="CBD9-like"/>
    <property type="match status" value="1"/>
</dbReference>
<feature type="signal peptide" evidence="9">
    <location>
        <begin position="1"/>
        <end position="21"/>
    </location>
</feature>
<evidence type="ECO:0000256" key="1">
    <source>
        <dbReference type="ARBA" id="ARBA00004370"/>
    </source>
</evidence>
<dbReference type="EMBL" id="CP031387">
    <property type="protein sequence ID" value="QPH00825.1"/>
    <property type="molecule type" value="Genomic_DNA"/>
</dbReference>
<gene>
    <name evidence="11" type="ORF">C2857_004847</name>
</gene>
<feature type="transmembrane region" description="Helical" evidence="8">
    <location>
        <begin position="377"/>
        <end position="400"/>
    </location>
</feature>
<feature type="transmembrane region" description="Helical" evidence="8">
    <location>
        <begin position="276"/>
        <end position="300"/>
    </location>
</feature>
<evidence type="ECO:0000256" key="4">
    <source>
        <dbReference type="ARBA" id="ARBA00022982"/>
    </source>
</evidence>
<feature type="transmembrane region" description="Helical" evidence="8">
    <location>
        <begin position="351"/>
        <end position="371"/>
    </location>
</feature>
<organism evidence="11 12">
    <name type="scientific">Epichloe festucae (strain Fl1)</name>
    <dbReference type="NCBI Taxonomy" id="877507"/>
    <lineage>
        <taxon>Eukaryota</taxon>
        <taxon>Fungi</taxon>
        <taxon>Dikarya</taxon>
        <taxon>Ascomycota</taxon>
        <taxon>Pezizomycotina</taxon>
        <taxon>Sordariomycetes</taxon>
        <taxon>Hypocreomycetidae</taxon>
        <taxon>Hypocreales</taxon>
        <taxon>Clavicipitaceae</taxon>
        <taxon>Epichloe</taxon>
    </lineage>
</organism>
<dbReference type="SMART" id="SM00664">
    <property type="entry name" value="DoH"/>
    <property type="match status" value="1"/>
</dbReference>
<dbReference type="GO" id="GO:0016020">
    <property type="term" value="C:membrane"/>
    <property type="evidence" value="ECO:0007669"/>
    <property type="project" value="UniProtKB-SubCell"/>
</dbReference>
<dbReference type="InterPro" id="IPR015920">
    <property type="entry name" value="Cellobiose_DH-like_cyt"/>
</dbReference>
<comment type="subcellular location">
    <subcellularLocation>
        <location evidence="1">Membrane</location>
    </subcellularLocation>
</comment>
<evidence type="ECO:0000313" key="11">
    <source>
        <dbReference type="EMBL" id="QPH00825.1"/>
    </source>
</evidence>
<evidence type="ECO:0000256" key="5">
    <source>
        <dbReference type="ARBA" id="ARBA00022989"/>
    </source>
</evidence>
<evidence type="ECO:0000256" key="3">
    <source>
        <dbReference type="ARBA" id="ARBA00022692"/>
    </source>
</evidence>
<evidence type="ECO:0000259" key="10">
    <source>
        <dbReference type="PROSITE" id="PS50836"/>
    </source>
</evidence>
<name>A0A7S9KSH4_EPIFF</name>
<dbReference type="Proteomes" id="UP000594364">
    <property type="component" value="Chromosome 3"/>
</dbReference>
<feature type="domain" description="DOMON" evidence="10">
    <location>
        <begin position="31"/>
        <end position="149"/>
    </location>
</feature>
<keyword evidence="2" id="KW-0813">Transport</keyword>
<feature type="region of interest" description="Disordered" evidence="7">
    <location>
        <begin position="409"/>
        <end position="434"/>
    </location>
</feature>
<keyword evidence="4" id="KW-0249">Electron transport</keyword>
<keyword evidence="12" id="KW-1185">Reference proteome</keyword>
<evidence type="ECO:0000256" key="2">
    <source>
        <dbReference type="ARBA" id="ARBA00022448"/>
    </source>
</evidence>
<feature type="chain" id="PRO_5034578701" description="DOMON domain-containing protein" evidence="9">
    <location>
        <begin position="22"/>
        <end position="434"/>
    </location>
</feature>
<evidence type="ECO:0000256" key="8">
    <source>
        <dbReference type="SAM" id="Phobius"/>
    </source>
</evidence>
<dbReference type="CDD" id="cd08760">
    <property type="entry name" value="Cyt_b561_FRRS1_like"/>
    <property type="match status" value="1"/>
</dbReference>
<keyword evidence="9" id="KW-0732">Signal</keyword>
<proteinExistence type="predicted"/>
<dbReference type="PROSITE" id="PS50836">
    <property type="entry name" value="DOMON"/>
    <property type="match status" value="1"/>
</dbReference>
<keyword evidence="6 8" id="KW-0472">Membrane</keyword>
<dbReference type="CDD" id="cd09630">
    <property type="entry name" value="CDH_like_cytochrome"/>
    <property type="match status" value="1"/>
</dbReference>
<dbReference type="InterPro" id="IPR005018">
    <property type="entry name" value="DOMON_domain"/>
</dbReference>
<feature type="region of interest" description="Disordered" evidence="7">
    <location>
        <begin position="190"/>
        <end position="239"/>
    </location>
</feature>
<keyword evidence="5 8" id="KW-1133">Transmembrane helix</keyword>